<sequence>MIATMGSVGNYQSNYAALLEHHYIEFQFAQCFTEGRNKAVISGIVGPHVREIDNLDGACYNPFEADVSELGSTMLNESRVTPACLLYFLIELICLLHVYWTRSRGRYWSLPSLLKHLSGTFWDAFSSSESSSSRRIDVDKVRRVLEGKAVVQIVDVDVEPRKELVRKVLNSCKDTCSVTAILEECMRSLTSGKK</sequence>
<name>A0AA39IUB0_9AGAR</name>
<protein>
    <submittedName>
        <fullName evidence="1">Uncharacterized protein</fullName>
    </submittedName>
</protein>
<accession>A0AA39IUB0</accession>
<dbReference type="AlphaFoldDB" id="A0AA39IUB0"/>
<organism evidence="1 2">
    <name type="scientific">Armillaria borealis</name>
    <dbReference type="NCBI Taxonomy" id="47425"/>
    <lineage>
        <taxon>Eukaryota</taxon>
        <taxon>Fungi</taxon>
        <taxon>Dikarya</taxon>
        <taxon>Basidiomycota</taxon>
        <taxon>Agaricomycotina</taxon>
        <taxon>Agaricomycetes</taxon>
        <taxon>Agaricomycetidae</taxon>
        <taxon>Agaricales</taxon>
        <taxon>Marasmiineae</taxon>
        <taxon>Physalacriaceae</taxon>
        <taxon>Armillaria</taxon>
    </lineage>
</organism>
<evidence type="ECO:0000313" key="1">
    <source>
        <dbReference type="EMBL" id="KAK0430627.1"/>
    </source>
</evidence>
<dbReference type="EMBL" id="JAUEPT010000139">
    <property type="protein sequence ID" value="KAK0430627.1"/>
    <property type="molecule type" value="Genomic_DNA"/>
</dbReference>
<evidence type="ECO:0000313" key="2">
    <source>
        <dbReference type="Proteomes" id="UP001175226"/>
    </source>
</evidence>
<reference evidence="1" key="1">
    <citation type="submission" date="2023-06" db="EMBL/GenBank/DDBJ databases">
        <authorList>
            <consortium name="Lawrence Berkeley National Laboratory"/>
            <person name="Ahrendt S."/>
            <person name="Sahu N."/>
            <person name="Indic B."/>
            <person name="Wong-Bajracharya J."/>
            <person name="Merenyi Z."/>
            <person name="Ke H.-M."/>
            <person name="Monk M."/>
            <person name="Kocsube S."/>
            <person name="Drula E."/>
            <person name="Lipzen A."/>
            <person name="Balint B."/>
            <person name="Henrissat B."/>
            <person name="Andreopoulos B."/>
            <person name="Martin F.M."/>
            <person name="Harder C.B."/>
            <person name="Rigling D."/>
            <person name="Ford K.L."/>
            <person name="Foster G.D."/>
            <person name="Pangilinan J."/>
            <person name="Papanicolaou A."/>
            <person name="Barry K."/>
            <person name="LaButti K."/>
            <person name="Viragh M."/>
            <person name="Koriabine M."/>
            <person name="Yan M."/>
            <person name="Riley R."/>
            <person name="Champramary S."/>
            <person name="Plett K.L."/>
            <person name="Tsai I.J."/>
            <person name="Slot J."/>
            <person name="Sipos G."/>
            <person name="Plett J."/>
            <person name="Nagy L.G."/>
            <person name="Grigoriev I.V."/>
        </authorList>
    </citation>
    <scope>NUCLEOTIDE SEQUENCE</scope>
    <source>
        <strain evidence="1">FPL87.14</strain>
    </source>
</reference>
<proteinExistence type="predicted"/>
<comment type="caution">
    <text evidence="1">The sequence shown here is derived from an EMBL/GenBank/DDBJ whole genome shotgun (WGS) entry which is preliminary data.</text>
</comment>
<gene>
    <name evidence="1" type="ORF">EV421DRAFT_2041705</name>
</gene>
<keyword evidence="2" id="KW-1185">Reference proteome</keyword>
<dbReference type="Proteomes" id="UP001175226">
    <property type="component" value="Unassembled WGS sequence"/>
</dbReference>